<dbReference type="OMA" id="FANITIM"/>
<evidence type="ECO:0000256" key="2">
    <source>
        <dbReference type="ARBA" id="ARBA00022487"/>
    </source>
</evidence>
<dbReference type="InterPro" id="IPR002018">
    <property type="entry name" value="CarbesteraseB"/>
</dbReference>
<dbReference type="EMBL" id="LN609529">
    <property type="protein sequence ID" value="CEF69903.1"/>
    <property type="molecule type" value="Genomic_DNA"/>
</dbReference>
<comment type="similarity">
    <text evidence="1">Belongs to the type-B carboxylesterase/lipase family.</text>
</comment>
<reference evidence="7 8" key="1">
    <citation type="submission" date="2014-09" db="EMBL/GenBank/DDBJ databases">
        <authorList>
            <person name="Martin A.A."/>
        </authorList>
    </citation>
    <scope>NUCLEOTIDE SEQUENCE</scope>
    <source>
        <strain evidence="8">ED321</strain>
        <strain evidence="7">ED321 Heterogonic</strain>
    </source>
</reference>
<dbReference type="Pfam" id="PF00135">
    <property type="entry name" value="COesterase"/>
    <property type="match status" value="1"/>
</dbReference>
<dbReference type="GeneID" id="36382274"/>
<dbReference type="ESTHER" id="strrb-a0a090ljl1">
    <property type="family name" value="Cholinesterase-like"/>
</dbReference>
<keyword evidence="8" id="KW-1185">Reference proteome</keyword>
<dbReference type="Gene3D" id="3.40.50.1820">
    <property type="entry name" value="alpha/beta hydrolase"/>
    <property type="match status" value="1"/>
</dbReference>
<dbReference type="PRINTS" id="PR00878">
    <property type="entry name" value="CHOLNESTRASE"/>
</dbReference>
<dbReference type="Proteomes" id="UP000035682">
    <property type="component" value="Unplaced"/>
</dbReference>
<keyword evidence="4" id="KW-1015">Disulfide bond</keyword>
<feature type="chain" id="PRO_5015030836" evidence="5">
    <location>
        <begin position="19"/>
        <end position="563"/>
    </location>
</feature>
<evidence type="ECO:0000313" key="8">
    <source>
        <dbReference type="Proteomes" id="UP000035682"/>
    </source>
</evidence>
<keyword evidence="2" id="KW-0719">Serine esterase</keyword>
<dbReference type="CTD" id="36382274"/>
<dbReference type="GO" id="GO:0019695">
    <property type="term" value="P:choline metabolic process"/>
    <property type="evidence" value="ECO:0007669"/>
    <property type="project" value="TreeGrafter"/>
</dbReference>
<dbReference type="WBParaSite" id="SRAE_2000454900.1">
    <property type="protein sequence ID" value="SRAE_2000454900.1"/>
    <property type="gene ID" value="WBGene00264781"/>
</dbReference>
<accession>A0A090LJL1</accession>
<dbReference type="GO" id="GO:0006581">
    <property type="term" value="P:acetylcholine catabolic process"/>
    <property type="evidence" value="ECO:0007669"/>
    <property type="project" value="TreeGrafter"/>
</dbReference>
<evidence type="ECO:0000313" key="7">
    <source>
        <dbReference type="EMBL" id="CEF69903.1"/>
    </source>
</evidence>
<proteinExistence type="inferred from homology"/>
<dbReference type="InterPro" id="IPR000997">
    <property type="entry name" value="Cholinesterase"/>
</dbReference>
<evidence type="ECO:0000256" key="1">
    <source>
        <dbReference type="ARBA" id="ARBA00005964"/>
    </source>
</evidence>
<keyword evidence="3" id="KW-0378">Hydrolase</keyword>
<gene>
    <name evidence="7 9 10" type="ORF">SRAE_2000454900</name>
</gene>
<protein>
    <submittedName>
        <fullName evidence="7 9">Acetylcholinesterase</fullName>
    </submittedName>
</protein>
<evidence type="ECO:0000256" key="4">
    <source>
        <dbReference type="ARBA" id="ARBA00023157"/>
    </source>
</evidence>
<dbReference type="RefSeq" id="XP_024509102.1">
    <property type="nucleotide sequence ID" value="XM_024643432.1"/>
</dbReference>
<dbReference type="InterPro" id="IPR050654">
    <property type="entry name" value="AChE-related_enzymes"/>
</dbReference>
<dbReference type="PANTHER" id="PTHR43918:SF15">
    <property type="entry name" value="CARBOXYLIC ESTER HYDROLASE"/>
    <property type="match status" value="1"/>
</dbReference>
<name>A0A090LJL1_STRRB</name>
<evidence type="ECO:0000259" key="6">
    <source>
        <dbReference type="Pfam" id="PF00135"/>
    </source>
</evidence>
<feature type="domain" description="Carboxylesterase type B" evidence="6">
    <location>
        <begin position="21"/>
        <end position="541"/>
    </location>
</feature>
<dbReference type="SUPFAM" id="SSF53474">
    <property type="entry name" value="alpha/beta-Hydrolases"/>
    <property type="match status" value="1"/>
</dbReference>
<dbReference type="AlphaFoldDB" id="A0A090LJL1"/>
<keyword evidence="5" id="KW-0732">Signal</keyword>
<dbReference type="GO" id="GO:0003990">
    <property type="term" value="F:acetylcholinesterase activity"/>
    <property type="evidence" value="ECO:0007669"/>
    <property type="project" value="TreeGrafter"/>
</dbReference>
<dbReference type="PANTHER" id="PTHR43918">
    <property type="entry name" value="ACETYLCHOLINESTERASE"/>
    <property type="match status" value="1"/>
</dbReference>
<evidence type="ECO:0000313" key="10">
    <source>
        <dbReference type="WormBase" id="SRAE_2000454900"/>
    </source>
</evidence>
<feature type="signal peptide" evidence="5">
    <location>
        <begin position="1"/>
        <end position="18"/>
    </location>
</feature>
<evidence type="ECO:0000256" key="5">
    <source>
        <dbReference type="SAM" id="SignalP"/>
    </source>
</evidence>
<sequence>MIIIVLLQFSIFIKTVFPIKYVTTRNGPIAGIEYKLFGNTIYEYLGVPFAKPPIKNLRFKSPEPLDEPTWTEPFIANKPANACIQGKNKKGYEGMYVNIPESEQSEDCLQLNMWVPKKPSGAVLIFIFGGGFRFGSPSLDIYNGSVIASKTKSIVVNLNYRLGIFGFSYMCCGIDFQGNMGLLDQQMGMRWVYNNIKQFGGDPKKITLWGSGAGSASVTAHLFSHDSYKYFKRIIATSGVITNIWARHYSTYIDDTLRFLSKKYNCFGNHRHIYNCLSKLNTSQLANESDNFSKYLNVPFSYGFNIVEKDEVFFKKSLYDKLASRDIKHNVDILLGRTKNEGTYFLPIINDHNKFGCKSNNSKLFKYNKNTCQMNKKHLHELINSLQYTLSINSTGLNYLKRHYFLNNTKSSRDIASTFLSHIAFDCDIIDFAKKCSFYTDGYVFSYVIDVKPSANKWPNWMGSVHGVELEYAFGLPYRKPKLYKSKLLKIAKKFSNKLMEMFKNFAKKGNPGFGWSKFDPYNIKYNKIDFSIALKRTVKKSKETIKNKCKIIRDYTSKYVFY</sequence>
<dbReference type="GO" id="GO:0005615">
    <property type="term" value="C:extracellular space"/>
    <property type="evidence" value="ECO:0007669"/>
    <property type="project" value="TreeGrafter"/>
</dbReference>
<evidence type="ECO:0000313" key="9">
    <source>
        <dbReference type="WBParaSite" id="SRAE_2000454900.1"/>
    </source>
</evidence>
<evidence type="ECO:0000256" key="3">
    <source>
        <dbReference type="ARBA" id="ARBA00022801"/>
    </source>
</evidence>
<dbReference type="WormBase" id="SRAE_2000454900">
    <property type="protein sequence ID" value="SRP11441"/>
    <property type="gene ID" value="WBGene00264781"/>
</dbReference>
<dbReference type="STRING" id="34506.A0A090LJL1"/>
<dbReference type="GO" id="GO:0005886">
    <property type="term" value="C:plasma membrane"/>
    <property type="evidence" value="ECO:0007669"/>
    <property type="project" value="TreeGrafter"/>
</dbReference>
<reference evidence="9" key="2">
    <citation type="submission" date="2020-12" db="UniProtKB">
        <authorList>
            <consortium name="WormBaseParasite"/>
        </authorList>
    </citation>
    <scope>IDENTIFICATION</scope>
</reference>
<dbReference type="InterPro" id="IPR029058">
    <property type="entry name" value="AB_hydrolase_fold"/>
</dbReference>
<organism evidence="7">
    <name type="scientific">Strongyloides ratti</name>
    <name type="common">Parasitic roundworm</name>
    <dbReference type="NCBI Taxonomy" id="34506"/>
    <lineage>
        <taxon>Eukaryota</taxon>
        <taxon>Metazoa</taxon>
        <taxon>Ecdysozoa</taxon>
        <taxon>Nematoda</taxon>
        <taxon>Chromadorea</taxon>
        <taxon>Rhabditida</taxon>
        <taxon>Tylenchina</taxon>
        <taxon>Panagrolaimomorpha</taxon>
        <taxon>Strongyloidoidea</taxon>
        <taxon>Strongyloididae</taxon>
        <taxon>Strongyloides</taxon>
    </lineage>
</organism>
<dbReference type="OrthoDB" id="408631at2759"/>